<protein>
    <recommendedName>
        <fullName evidence="2">Flavodoxin-like domain-containing protein</fullName>
    </recommendedName>
</protein>
<sequence length="172" mass="18577">MASKTPVATGVALGIAAAVGVTTWALYRRAKGCQKTSVVRLRLMYASMTGTSQRYAEALAEELRKESEAPLEICFEDLSTFAFDTLLSRSAEVDTEIIVLLLSTHSDGLLPPSCAHFGTLLADHVHDFRVGRSAMKHLHFAVLGFGSSVYVRTSAQRHPGIAVCVGIIIELK</sequence>
<accession>A0ABP0T238</accession>
<evidence type="ECO:0000313" key="4">
    <source>
        <dbReference type="Proteomes" id="UP001642484"/>
    </source>
</evidence>
<evidence type="ECO:0000313" key="3">
    <source>
        <dbReference type="EMBL" id="CAK9118767.1"/>
    </source>
</evidence>
<proteinExistence type="predicted"/>
<keyword evidence="1" id="KW-0812">Transmembrane</keyword>
<evidence type="ECO:0000259" key="2">
    <source>
        <dbReference type="PROSITE" id="PS50902"/>
    </source>
</evidence>
<evidence type="ECO:0000256" key="1">
    <source>
        <dbReference type="SAM" id="Phobius"/>
    </source>
</evidence>
<dbReference type="Proteomes" id="UP001642484">
    <property type="component" value="Unassembled WGS sequence"/>
</dbReference>
<dbReference type="PANTHER" id="PTHR13930:SF0">
    <property type="entry name" value="S-ADENOSYL-L-METHIONINE-DEPENDENT TRNA 4-DEMETHYLWYOSINE SYNTHASE TYW1-RELATED"/>
    <property type="match status" value="1"/>
</dbReference>
<dbReference type="SUPFAM" id="SSF52218">
    <property type="entry name" value="Flavoproteins"/>
    <property type="match status" value="1"/>
</dbReference>
<keyword evidence="1" id="KW-0472">Membrane</keyword>
<organism evidence="3 4">
    <name type="scientific">Durusdinium trenchii</name>
    <dbReference type="NCBI Taxonomy" id="1381693"/>
    <lineage>
        <taxon>Eukaryota</taxon>
        <taxon>Sar</taxon>
        <taxon>Alveolata</taxon>
        <taxon>Dinophyceae</taxon>
        <taxon>Suessiales</taxon>
        <taxon>Symbiodiniaceae</taxon>
        <taxon>Durusdinium</taxon>
    </lineage>
</organism>
<dbReference type="PANTHER" id="PTHR13930">
    <property type="entry name" value="S-ADENOSYL-L-METHIONINE-DEPENDENT TRNA 4-DEMETHYLWYOSINE SYNTHASE"/>
    <property type="match status" value="1"/>
</dbReference>
<keyword evidence="1" id="KW-1133">Transmembrane helix</keyword>
<feature type="transmembrane region" description="Helical" evidence="1">
    <location>
        <begin position="6"/>
        <end position="27"/>
    </location>
</feature>
<dbReference type="InterPro" id="IPR029039">
    <property type="entry name" value="Flavoprotein-like_sf"/>
</dbReference>
<dbReference type="PROSITE" id="PS50902">
    <property type="entry name" value="FLAVODOXIN_LIKE"/>
    <property type="match status" value="1"/>
</dbReference>
<dbReference type="Gene3D" id="3.40.50.360">
    <property type="match status" value="1"/>
</dbReference>
<gene>
    <name evidence="3" type="ORF">CCMP2556_LOCUS55767</name>
</gene>
<keyword evidence="4" id="KW-1185">Reference proteome</keyword>
<name>A0ABP0T238_9DINO</name>
<dbReference type="InterPro" id="IPR034556">
    <property type="entry name" value="tRNA_wybutosine-synthase"/>
</dbReference>
<dbReference type="EMBL" id="CAXAMN010029116">
    <property type="protein sequence ID" value="CAK9118767.1"/>
    <property type="molecule type" value="Genomic_DNA"/>
</dbReference>
<dbReference type="Pfam" id="PF00258">
    <property type="entry name" value="Flavodoxin_1"/>
    <property type="match status" value="1"/>
</dbReference>
<reference evidence="3 4" key="1">
    <citation type="submission" date="2024-02" db="EMBL/GenBank/DDBJ databases">
        <authorList>
            <person name="Chen Y."/>
            <person name="Shah S."/>
            <person name="Dougan E. K."/>
            <person name="Thang M."/>
            <person name="Chan C."/>
        </authorList>
    </citation>
    <scope>NUCLEOTIDE SEQUENCE [LARGE SCALE GENOMIC DNA]</scope>
</reference>
<feature type="domain" description="Flavodoxin-like" evidence="2">
    <location>
        <begin position="41"/>
        <end position="172"/>
    </location>
</feature>
<dbReference type="InterPro" id="IPR008254">
    <property type="entry name" value="Flavodoxin/NO_synth"/>
</dbReference>
<comment type="caution">
    <text evidence="3">The sequence shown here is derived from an EMBL/GenBank/DDBJ whole genome shotgun (WGS) entry which is preliminary data.</text>
</comment>